<gene>
    <name evidence="3" type="ORF">SAMN04489758_1624</name>
</gene>
<feature type="coiled-coil region" evidence="2">
    <location>
        <begin position="231"/>
        <end position="265"/>
    </location>
</feature>
<dbReference type="Proteomes" id="UP000198558">
    <property type="component" value="Unassembled WGS sequence"/>
</dbReference>
<dbReference type="CDD" id="cd17242">
    <property type="entry name" value="MobM_relaxase"/>
    <property type="match status" value="1"/>
</dbReference>
<organism evidence="3 4">
    <name type="scientific">Thomasclavelia cocleata</name>
    <dbReference type="NCBI Taxonomy" id="69824"/>
    <lineage>
        <taxon>Bacteria</taxon>
        <taxon>Bacillati</taxon>
        <taxon>Bacillota</taxon>
        <taxon>Erysipelotrichia</taxon>
        <taxon>Erysipelotrichales</taxon>
        <taxon>Coprobacillaceae</taxon>
        <taxon>Thomasclavelia</taxon>
    </lineage>
</organism>
<dbReference type="Pfam" id="PF01076">
    <property type="entry name" value="Mob_Pre"/>
    <property type="match status" value="1"/>
</dbReference>
<dbReference type="GeneID" id="78289601"/>
<comment type="similarity">
    <text evidence="1">Belongs to the plasmid mobilization pre family.</text>
</comment>
<protein>
    <submittedName>
        <fullName evidence="3">Plasmid recombination enzyme</fullName>
    </submittedName>
</protein>
<dbReference type="GO" id="GO:0006310">
    <property type="term" value="P:DNA recombination"/>
    <property type="evidence" value="ECO:0007669"/>
    <property type="project" value="InterPro"/>
</dbReference>
<dbReference type="GO" id="GO:0003677">
    <property type="term" value="F:DNA binding"/>
    <property type="evidence" value="ECO:0007669"/>
    <property type="project" value="InterPro"/>
</dbReference>
<accession>A0A1I0HTS7</accession>
<dbReference type="InterPro" id="IPR001668">
    <property type="entry name" value="Mob_Pre"/>
</dbReference>
<dbReference type="RefSeq" id="WP_244881326.1">
    <property type="nucleotide sequence ID" value="NZ_FOIN01000062.1"/>
</dbReference>
<sequence>MSEHITRTISAMLEKGNENHNSLKFIAHNVDPSRTNQNIEYKNMKIQSAYHLLFDDALKRYNTKQTRHDRVIKNYYEKIRTSKQEKPFHEVIIQIGNKDDTNATSPEGELAKTILDEYMQSFQERNSSLFVFSAHLHMDEETPHLHIDFIPYTTNSKRGLDTRVSLKQALSKLGFKGGSRSDTEWNQWIVSEKQVLAKIMEKYNIKWLKLGTHEKHLRVLNYEKKMRQEEINTLSSTISQLSQQKETLTDNIEQVKNEISEIEEKLYI</sequence>
<evidence type="ECO:0000313" key="4">
    <source>
        <dbReference type="Proteomes" id="UP000198558"/>
    </source>
</evidence>
<proteinExistence type="inferred from homology"/>
<keyword evidence="4" id="KW-1185">Reference proteome</keyword>
<keyword evidence="2" id="KW-0175">Coiled coil</keyword>
<evidence type="ECO:0000313" key="3">
    <source>
        <dbReference type="EMBL" id="SET87622.1"/>
    </source>
</evidence>
<reference evidence="4" key="1">
    <citation type="submission" date="2016-10" db="EMBL/GenBank/DDBJ databases">
        <authorList>
            <person name="Varghese N."/>
            <person name="Submissions S."/>
        </authorList>
    </citation>
    <scope>NUCLEOTIDE SEQUENCE [LARGE SCALE GENOMIC DNA]</scope>
    <source>
        <strain evidence="4">DSM 1551</strain>
    </source>
</reference>
<name>A0A1I0HTS7_9FIRM</name>
<evidence type="ECO:0000256" key="2">
    <source>
        <dbReference type="SAM" id="Coils"/>
    </source>
</evidence>
<dbReference type="AlphaFoldDB" id="A0A1I0HTS7"/>
<evidence type="ECO:0000256" key="1">
    <source>
        <dbReference type="ARBA" id="ARBA00010657"/>
    </source>
</evidence>
<dbReference type="EMBL" id="FOIN01000062">
    <property type="protein sequence ID" value="SET87622.1"/>
    <property type="molecule type" value="Genomic_DNA"/>
</dbReference>
<dbReference type="Gene3D" id="3.30.930.30">
    <property type="match status" value="1"/>
</dbReference>